<proteinExistence type="predicted"/>
<organism evidence="1 2">
    <name type="scientific">Cylicostephanus goldi</name>
    <name type="common">Nematode worm</name>
    <dbReference type="NCBI Taxonomy" id="71465"/>
    <lineage>
        <taxon>Eukaryota</taxon>
        <taxon>Metazoa</taxon>
        <taxon>Ecdysozoa</taxon>
        <taxon>Nematoda</taxon>
        <taxon>Chromadorea</taxon>
        <taxon>Rhabditida</taxon>
        <taxon>Rhabditina</taxon>
        <taxon>Rhabditomorpha</taxon>
        <taxon>Strongyloidea</taxon>
        <taxon>Strongylidae</taxon>
        <taxon>Cylicostephanus</taxon>
    </lineage>
</organism>
<evidence type="ECO:0008006" key="3">
    <source>
        <dbReference type="Google" id="ProtNLM"/>
    </source>
</evidence>
<sequence>MLSTAKVVILLFSVGMTFNAGVFRYHRAARIGDPIYFLYLEDKLQCLRACYEESECAVVEHRENEEGLCRLSKQGDSETVEGFTFSREETDASCKLIEILDFDVSFQMIRPQNIAITKPKKCSSMPNVTVLQPYDRPKYRFFVLNSTKVPENWVASEFRMFNLDVLQMCYAKGAVSAGFEQGLLLTVIEGTKASVQAKSMIWGLI</sequence>
<protein>
    <recommendedName>
        <fullName evidence="3">Apple domain-containing protein</fullName>
    </recommendedName>
</protein>
<name>A0A3P7MW28_CYLGO</name>
<evidence type="ECO:0000313" key="1">
    <source>
        <dbReference type="EMBL" id="VDN22491.1"/>
    </source>
</evidence>
<dbReference type="AlphaFoldDB" id="A0A3P7MW28"/>
<reference evidence="1 2" key="1">
    <citation type="submission" date="2018-11" db="EMBL/GenBank/DDBJ databases">
        <authorList>
            <consortium name="Pathogen Informatics"/>
        </authorList>
    </citation>
    <scope>NUCLEOTIDE SEQUENCE [LARGE SCALE GENOMIC DNA]</scope>
</reference>
<gene>
    <name evidence="1" type="ORF">CGOC_LOCUS9309</name>
</gene>
<dbReference type="Proteomes" id="UP000271889">
    <property type="component" value="Unassembled WGS sequence"/>
</dbReference>
<keyword evidence="2" id="KW-1185">Reference proteome</keyword>
<dbReference type="OrthoDB" id="10422341at2759"/>
<dbReference type="EMBL" id="UYRV01106531">
    <property type="protein sequence ID" value="VDN22491.1"/>
    <property type="molecule type" value="Genomic_DNA"/>
</dbReference>
<evidence type="ECO:0000313" key="2">
    <source>
        <dbReference type="Proteomes" id="UP000271889"/>
    </source>
</evidence>
<accession>A0A3P7MW28</accession>